<evidence type="ECO:0000256" key="1">
    <source>
        <dbReference type="ARBA" id="ARBA00023002"/>
    </source>
</evidence>
<organism evidence="2 3">
    <name type="scientific">Kibdelosporangium aridum</name>
    <dbReference type="NCBI Taxonomy" id="2030"/>
    <lineage>
        <taxon>Bacteria</taxon>
        <taxon>Bacillati</taxon>
        <taxon>Actinomycetota</taxon>
        <taxon>Actinomycetes</taxon>
        <taxon>Pseudonocardiales</taxon>
        <taxon>Pseudonocardiaceae</taxon>
        <taxon>Kibdelosporangium</taxon>
    </lineage>
</organism>
<dbReference type="OrthoDB" id="9808049at2"/>
<keyword evidence="1" id="KW-0560">Oxidoreductase</keyword>
<comment type="caution">
    <text evidence="2">The sequence shown here is derived from an EMBL/GenBank/DDBJ whole genome shotgun (WGS) entry which is preliminary data.</text>
</comment>
<dbReference type="SUPFAM" id="SSF51971">
    <property type="entry name" value="Nucleotide-binding domain"/>
    <property type="match status" value="1"/>
</dbReference>
<dbReference type="Gene3D" id="3.50.50.60">
    <property type="entry name" value="FAD/NAD(P)-binding domain"/>
    <property type="match status" value="2"/>
</dbReference>
<name>A0A428ZCL1_KIBAR</name>
<dbReference type="AlphaFoldDB" id="A0A428ZCL1"/>
<dbReference type="Pfam" id="PF13738">
    <property type="entry name" value="Pyr_redox_3"/>
    <property type="match status" value="1"/>
</dbReference>
<dbReference type="InterPro" id="IPR036188">
    <property type="entry name" value="FAD/NAD-bd_sf"/>
</dbReference>
<sequence>MNADPAGHHRSVIVVGGGQAGLSMSYCLTARGIDHIVLEREQVAHEWRNRRWDSFCLVTPNWQCQLPGFGYRGADPHGFMVRDEIVRYLQDYVASFDPPLVEGVAVRRLRRTSSWAFEVVTSQGVMTADQVVVATGPYQVPVIPRIAERLSPAIKQLHSSEYRSPSQLPPGPVLVVGSGQSGSQIAEDLHLAGREVHLAVGTAPRVARFYRGRDVVAWLEDMGYYRKNINEFDDADAVRFRVNHYVTGRDGGRDIDLRAFAKQGMRLHGRLVNCGHDELNFSDDLARNLDAADAVSESIKDTVDAYIARTGIDAPAQERYQPVWLPESGPSTLRADEIGSVVWATGFGADYRWIEEPVFDGRGYPTHQRGVTACPGLYFLGLPWQYTWGSGRFCGVGADAEHLAIVIAQQRIAHRSFDVRWISGTPTSTYPDDDHWVIPRTVA</sequence>
<gene>
    <name evidence="2" type="ORF">DMH04_15910</name>
</gene>
<dbReference type="InterPro" id="IPR050982">
    <property type="entry name" value="Auxin_biosynth/cation_transpt"/>
</dbReference>
<dbReference type="PANTHER" id="PTHR43539">
    <property type="entry name" value="FLAVIN-BINDING MONOOXYGENASE-LIKE PROTEIN (AFU_ORTHOLOGUE AFUA_4G09220)"/>
    <property type="match status" value="1"/>
</dbReference>
<dbReference type="EMBL" id="QHKI01000011">
    <property type="protein sequence ID" value="RSM85817.1"/>
    <property type="molecule type" value="Genomic_DNA"/>
</dbReference>
<proteinExistence type="predicted"/>
<reference evidence="2 3" key="1">
    <citation type="submission" date="2018-05" db="EMBL/GenBank/DDBJ databases">
        <title>Evolution of GPA BGCs.</title>
        <authorList>
            <person name="Waglechner N."/>
            <person name="Wright G.D."/>
        </authorList>
    </citation>
    <scope>NUCLEOTIDE SEQUENCE [LARGE SCALE GENOMIC DNA]</scope>
    <source>
        <strain evidence="2 3">A82846</strain>
    </source>
</reference>
<dbReference type="PANTHER" id="PTHR43539:SF78">
    <property type="entry name" value="FLAVIN-CONTAINING MONOOXYGENASE"/>
    <property type="match status" value="1"/>
</dbReference>
<dbReference type="SUPFAM" id="SSF51905">
    <property type="entry name" value="FAD/NAD(P)-binding domain"/>
    <property type="match status" value="1"/>
</dbReference>
<evidence type="ECO:0000313" key="2">
    <source>
        <dbReference type="EMBL" id="RSM85817.1"/>
    </source>
</evidence>
<dbReference type="PRINTS" id="PR00411">
    <property type="entry name" value="PNDRDTASEI"/>
</dbReference>
<dbReference type="Proteomes" id="UP000287547">
    <property type="component" value="Unassembled WGS sequence"/>
</dbReference>
<dbReference type="GO" id="GO:0050660">
    <property type="term" value="F:flavin adenine dinucleotide binding"/>
    <property type="evidence" value="ECO:0007669"/>
    <property type="project" value="TreeGrafter"/>
</dbReference>
<dbReference type="InterPro" id="IPR024000">
    <property type="entry name" value="CHP04046_FMN-dependent"/>
</dbReference>
<dbReference type="RefSeq" id="WP_037267892.1">
    <property type="nucleotide sequence ID" value="NZ_QHKI01000011.1"/>
</dbReference>
<evidence type="ECO:0000313" key="3">
    <source>
        <dbReference type="Proteomes" id="UP000287547"/>
    </source>
</evidence>
<dbReference type="GO" id="GO:0004497">
    <property type="term" value="F:monooxygenase activity"/>
    <property type="evidence" value="ECO:0007669"/>
    <property type="project" value="TreeGrafter"/>
</dbReference>
<accession>A0A428ZCL1</accession>
<dbReference type="NCBIfam" id="TIGR04046">
    <property type="entry name" value="MSMEG_0569_nitr"/>
    <property type="match status" value="1"/>
</dbReference>
<protein>
    <submittedName>
        <fullName evidence="2">MSMEG_0569 family flavin-dependent oxidoreductase</fullName>
    </submittedName>
</protein>